<name>A0A6N7YF69_9FIRM</name>
<dbReference type="EMBL" id="VULP01000012">
    <property type="protein sequence ID" value="MSU82194.1"/>
    <property type="molecule type" value="Genomic_DNA"/>
</dbReference>
<dbReference type="RefSeq" id="WP_154580937.1">
    <property type="nucleotide sequence ID" value="NZ_VULP01000012.1"/>
</dbReference>
<feature type="active site" description="Proton donor/acceptor" evidence="2">
    <location>
        <position position="140"/>
    </location>
</feature>
<proteinExistence type="predicted"/>
<keyword evidence="3" id="KW-1133">Transmembrane helix</keyword>
<dbReference type="InterPro" id="IPR023365">
    <property type="entry name" value="Sortase_dom-sf"/>
</dbReference>
<dbReference type="AlphaFoldDB" id="A0A6N7YF69"/>
<evidence type="ECO:0000256" key="2">
    <source>
        <dbReference type="PIRSR" id="PIRSR605754-1"/>
    </source>
</evidence>
<feature type="active site" description="Acyl-thioester intermediate" evidence="2">
    <location>
        <position position="238"/>
    </location>
</feature>
<gene>
    <name evidence="4" type="primary">srtB</name>
    <name evidence="4" type="ORF">FYJ25_07465</name>
</gene>
<feature type="transmembrane region" description="Helical" evidence="3">
    <location>
        <begin position="7"/>
        <end position="29"/>
    </location>
</feature>
<evidence type="ECO:0000256" key="3">
    <source>
        <dbReference type="SAM" id="Phobius"/>
    </source>
</evidence>
<comment type="caution">
    <text evidence="4">The sequence shown here is derived from an EMBL/GenBank/DDBJ whole genome shotgun (WGS) entry which is preliminary data.</text>
</comment>
<accession>A0A6N7YF69</accession>
<sequence>MRKWISRILFVVSIILLSISLYFLMGMYLQDQKSETGFDSIRQIHEEQETNDNKDDIEGDSNSPAIVDPGLLALHEKNPDCIGWIKIEGTAIDYPVMYHPEEKNYYLRRNFEKEYDVSGTPFLSELCDPEDADNLIIYGHHMSSGKMFAALDQYKSEEFYQEHPIIQYSTLHGKEQYQIIAAFAVPVYTGHDFEYYSFIKAENAADYMVFVKECKKRSYYDTGYTAQYGDKLITLSTCEYSHKNGRMVVIGKQIENERR</sequence>
<protein>
    <submittedName>
        <fullName evidence="4">Class B sortase</fullName>
        <ecNumber evidence="4">3.4.22.71</ecNumber>
    </submittedName>
</protein>
<keyword evidence="1 4" id="KW-0378">Hydrolase</keyword>
<dbReference type="NCBIfam" id="TIGR03064">
    <property type="entry name" value="sortase_srtB"/>
    <property type="match status" value="1"/>
</dbReference>
<dbReference type="SUPFAM" id="SSF63817">
    <property type="entry name" value="Sortase"/>
    <property type="match status" value="1"/>
</dbReference>
<dbReference type="EC" id="3.4.22.71" evidence="4"/>
<evidence type="ECO:0000313" key="5">
    <source>
        <dbReference type="Proteomes" id="UP000433359"/>
    </source>
</evidence>
<keyword evidence="3" id="KW-0472">Membrane</keyword>
<dbReference type="Proteomes" id="UP000433359">
    <property type="component" value="Unassembled WGS sequence"/>
</dbReference>
<keyword evidence="3" id="KW-0812">Transmembrane</keyword>
<evidence type="ECO:0000313" key="4">
    <source>
        <dbReference type="EMBL" id="MSU82194.1"/>
    </source>
</evidence>
<reference evidence="4 5" key="1">
    <citation type="submission" date="2019-08" db="EMBL/GenBank/DDBJ databases">
        <title>In-depth cultivation of the pig gut microbiome towards novel bacterial diversity and tailored functional studies.</title>
        <authorList>
            <person name="Wylensek D."/>
            <person name="Hitch T.C.A."/>
            <person name="Clavel T."/>
        </authorList>
    </citation>
    <scope>NUCLEOTIDE SEQUENCE [LARGE SCALE GENOMIC DNA]</scope>
    <source>
        <strain evidence="4 5">BSM-383-APC-4H</strain>
    </source>
</reference>
<organism evidence="4 5">
    <name type="scientific">Anaerobutyricum soehngenii</name>
    <dbReference type="NCBI Taxonomy" id="105843"/>
    <lineage>
        <taxon>Bacteria</taxon>
        <taxon>Bacillati</taxon>
        <taxon>Bacillota</taxon>
        <taxon>Clostridia</taxon>
        <taxon>Lachnospirales</taxon>
        <taxon>Lachnospiraceae</taxon>
        <taxon>Anaerobutyricum</taxon>
    </lineage>
</organism>
<dbReference type="InterPro" id="IPR009835">
    <property type="entry name" value="SrtB"/>
</dbReference>
<dbReference type="Gene3D" id="2.40.260.10">
    <property type="entry name" value="Sortase"/>
    <property type="match status" value="1"/>
</dbReference>
<dbReference type="CDD" id="cd05826">
    <property type="entry name" value="Sortase_B"/>
    <property type="match status" value="1"/>
</dbReference>
<dbReference type="Pfam" id="PF04203">
    <property type="entry name" value="Sortase"/>
    <property type="match status" value="1"/>
</dbReference>
<dbReference type="InterPro" id="IPR005754">
    <property type="entry name" value="Sortase"/>
</dbReference>
<evidence type="ECO:0000256" key="1">
    <source>
        <dbReference type="ARBA" id="ARBA00022801"/>
    </source>
</evidence>
<dbReference type="GO" id="GO:0016787">
    <property type="term" value="F:hydrolase activity"/>
    <property type="evidence" value="ECO:0007669"/>
    <property type="project" value="UniProtKB-KW"/>
</dbReference>